<dbReference type="GO" id="GO:0003677">
    <property type="term" value="F:DNA binding"/>
    <property type="evidence" value="ECO:0007669"/>
    <property type="project" value="InterPro"/>
</dbReference>
<dbReference type="AlphaFoldDB" id="A0A1X7IZL1"/>
<evidence type="ECO:0000259" key="2">
    <source>
        <dbReference type="PROSITE" id="PS50110"/>
    </source>
</evidence>
<dbReference type="Proteomes" id="UP000192980">
    <property type="component" value="Unassembled WGS sequence"/>
</dbReference>
<dbReference type="SMART" id="SM00448">
    <property type="entry name" value="REC"/>
    <property type="match status" value="1"/>
</dbReference>
<dbReference type="InterPro" id="IPR046947">
    <property type="entry name" value="LytR-like"/>
</dbReference>
<dbReference type="SUPFAM" id="SSF52172">
    <property type="entry name" value="CheY-like"/>
    <property type="match status" value="1"/>
</dbReference>
<dbReference type="InterPro" id="IPR001789">
    <property type="entry name" value="Sig_transdc_resp-reg_receiver"/>
</dbReference>
<dbReference type="Gene3D" id="3.40.50.2300">
    <property type="match status" value="1"/>
</dbReference>
<dbReference type="InterPro" id="IPR007492">
    <property type="entry name" value="LytTR_DNA-bd_dom"/>
</dbReference>
<proteinExistence type="predicted"/>
<dbReference type="GO" id="GO:0000156">
    <property type="term" value="F:phosphorelay response regulator activity"/>
    <property type="evidence" value="ECO:0007669"/>
    <property type="project" value="InterPro"/>
</dbReference>
<dbReference type="SMART" id="SM00850">
    <property type="entry name" value="LytTR"/>
    <property type="match status" value="1"/>
</dbReference>
<dbReference type="Gene3D" id="2.40.50.1020">
    <property type="entry name" value="LytTr DNA-binding domain"/>
    <property type="match status" value="1"/>
</dbReference>
<comment type="caution">
    <text evidence="1">Lacks conserved residue(s) required for the propagation of feature annotation.</text>
</comment>
<evidence type="ECO:0000313" key="4">
    <source>
        <dbReference type="EMBL" id="SMG20454.1"/>
    </source>
</evidence>
<protein>
    <submittedName>
        <fullName evidence="4">Two component transcriptional regulator, LytTR family</fullName>
    </submittedName>
</protein>
<dbReference type="Pfam" id="PF00072">
    <property type="entry name" value="Response_reg"/>
    <property type="match status" value="1"/>
</dbReference>
<name>A0A1X7IZL1_9SPHI</name>
<accession>A0A1X7IZL1</accession>
<dbReference type="PROSITE" id="PS50110">
    <property type="entry name" value="RESPONSE_REGULATORY"/>
    <property type="match status" value="1"/>
</dbReference>
<dbReference type="PANTHER" id="PTHR37299:SF1">
    <property type="entry name" value="STAGE 0 SPORULATION PROTEIN A HOMOLOG"/>
    <property type="match status" value="1"/>
</dbReference>
<dbReference type="PROSITE" id="PS50930">
    <property type="entry name" value="HTH_LYTTR"/>
    <property type="match status" value="1"/>
</dbReference>
<feature type="domain" description="HTH LytTR-type" evidence="3">
    <location>
        <begin position="185"/>
        <end position="286"/>
    </location>
</feature>
<organism evidence="4 5">
    <name type="scientific">Sphingobacterium psychroaquaticum</name>
    <dbReference type="NCBI Taxonomy" id="561061"/>
    <lineage>
        <taxon>Bacteria</taxon>
        <taxon>Pseudomonadati</taxon>
        <taxon>Bacteroidota</taxon>
        <taxon>Sphingobacteriia</taxon>
        <taxon>Sphingobacteriales</taxon>
        <taxon>Sphingobacteriaceae</taxon>
        <taxon>Sphingobacterium</taxon>
    </lineage>
</organism>
<evidence type="ECO:0000256" key="1">
    <source>
        <dbReference type="PROSITE-ProRule" id="PRU00169"/>
    </source>
</evidence>
<reference evidence="4 5" key="1">
    <citation type="submission" date="2017-04" db="EMBL/GenBank/DDBJ databases">
        <authorList>
            <person name="Afonso C.L."/>
            <person name="Miller P.J."/>
            <person name="Scott M.A."/>
            <person name="Spackman E."/>
            <person name="Goraichik I."/>
            <person name="Dimitrov K.M."/>
            <person name="Suarez D.L."/>
            <person name="Swayne D.E."/>
        </authorList>
    </citation>
    <scope>NUCLEOTIDE SEQUENCE [LARGE SCALE GENOMIC DNA]</scope>
    <source>
        <strain evidence="4 5">DSM 22418</strain>
    </source>
</reference>
<dbReference type="Pfam" id="PF04397">
    <property type="entry name" value="LytTR"/>
    <property type="match status" value="1"/>
</dbReference>
<feature type="domain" description="Response regulatory" evidence="2">
    <location>
        <begin position="58"/>
        <end position="169"/>
    </location>
</feature>
<dbReference type="InterPro" id="IPR011006">
    <property type="entry name" value="CheY-like_superfamily"/>
</dbReference>
<dbReference type="STRING" id="561061.SAMN05660862_1246"/>
<evidence type="ECO:0000313" key="5">
    <source>
        <dbReference type="Proteomes" id="UP000192980"/>
    </source>
</evidence>
<gene>
    <name evidence="4" type="ORF">SAMN05660862_1246</name>
</gene>
<dbReference type="EMBL" id="FXAU01000002">
    <property type="protein sequence ID" value="SMG20454.1"/>
    <property type="molecule type" value="Genomic_DNA"/>
</dbReference>
<keyword evidence="5" id="KW-1185">Reference proteome</keyword>
<evidence type="ECO:0000259" key="3">
    <source>
        <dbReference type="PROSITE" id="PS50930"/>
    </source>
</evidence>
<sequence length="300" mass="34612">MLKQNYICFGDVFLLGLLYATSFLKEIRKRTNLCGDRYAIDSPLPSVDLYALLMHIIKTVLIDDDPVARLHVESLVSDIDVFRVLGSFPCTDHALELVTSREVDLIISGIQMSGMDGISFLKSLERPPLVIFITSYPEYATEGFELDVIDFILKSMLSRDRLLKAVIKVQRAMFYRQIDGGMKYFKYKDRGHTVFIVIHEILYVEAWGDYARIYTVTGMAPHILLGKMKDIEEQLSWRTFVRVHRSFIVNMDHIVSMNAVKVVLKNHKEINIGMQYRAQLYARMGIKQIRHWSGNLINLP</sequence>
<dbReference type="PANTHER" id="PTHR37299">
    <property type="entry name" value="TRANSCRIPTIONAL REGULATOR-RELATED"/>
    <property type="match status" value="1"/>
</dbReference>